<dbReference type="AlphaFoldDB" id="A0A9W9ENR6"/>
<sequence>MVDYGRAIRRRRQVASCWLVEDSANINLYRSYPPPQQPGYGPPPGQYYPQVQHGQPQYTQPQYAPQQGPPPEQQKSKSGGQGCLGACLATLCCCFVCEEGCECCAECIECCEMC</sequence>
<name>A0A9W9ENR6_9EURO</name>
<evidence type="ECO:0000313" key="3">
    <source>
        <dbReference type="Proteomes" id="UP001149074"/>
    </source>
</evidence>
<keyword evidence="3" id="KW-1185">Reference proteome</keyword>
<dbReference type="EMBL" id="JAPQKI010000010">
    <property type="protein sequence ID" value="KAJ5085105.1"/>
    <property type="molecule type" value="Genomic_DNA"/>
</dbReference>
<evidence type="ECO:0008006" key="4">
    <source>
        <dbReference type="Google" id="ProtNLM"/>
    </source>
</evidence>
<feature type="compositionally biased region" description="Low complexity" evidence="1">
    <location>
        <begin position="47"/>
        <end position="66"/>
    </location>
</feature>
<protein>
    <recommendedName>
        <fullName evidence="4">Cysteine-rich transmembrane CYSTM domain-containing protein</fullName>
    </recommendedName>
</protein>
<dbReference type="GeneID" id="81361346"/>
<dbReference type="RefSeq" id="XP_056469783.1">
    <property type="nucleotide sequence ID" value="XM_056622367.1"/>
</dbReference>
<reference evidence="2" key="1">
    <citation type="submission" date="2022-11" db="EMBL/GenBank/DDBJ databases">
        <authorList>
            <person name="Petersen C."/>
        </authorList>
    </citation>
    <scope>NUCLEOTIDE SEQUENCE</scope>
    <source>
        <strain evidence="2">IBT 30761</strain>
    </source>
</reference>
<dbReference type="PANTHER" id="PTHR35470:SF6">
    <property type="entry name" value="PROTEIN CYSTEINE-RICH TRANSMEMBRANE MODULE 2"/>
    <property type="match status" value="1"/>
</dbReference>
<dbReference type="InterPro" id="IPR051671">
    <property type="entry name" value="CYSTM1_HM_Tolerance"/>
</dbReference>
<organism evidence="2 3">
    <name type="scientific">Penicillium argentinense</name>
    <dbReference type="NCBI Taxonomy" id="1131581"/>
    <lineage>
        <taxon>Eukaryota</taxon>
        <taxon>Fungi</taxon>
        <taxon>Dikarya</taxon>
        <taxon>Ascomycota</taxon>
        <taxon>Pezizomycotina</taxon>
        <taxon>Eurotiomycetes</taxon>
        <taxon>Eurotiomycetidae</taxon>
        <taxon>Eurotiales</taxon>
        <taxon>Aspergillaceae</taxon>
        <taxon>Penicillium</taxon>
    </lineage>
</organism>
<accession>A0A9W9ENR6</accession>
<reference evidence="2" key="2">
    <citation type="journal article" date="2023" name="IMA Fungus">
        <title>Comparative genomic study of the Penicillium genus elucidates a diverse pangenome and 15 lateral gene transfer events.</title>
        <authorList>
            <person name="Petersen C."/>
            <person name="Sorensen T."/>
            <person name="Nielsen M.R."/>
            <person name="Sondergaard T.E."/>
            <person name="Sorensen J.L."/>
            <person name="Fitzpatrick D.A."/>
            <person name="Frisvad J.C."/>
            <person name="Nielsen K.L."/>
        </authorList>
    </citation>
    <scope>NUCLEOTIDE SEQUENCE</scope>
    <source>
        <strain evidence="2">IBT 30761</strain>
    </source>
</reference>
<comment type="caution">
    <text evidence="2">The sequence shown here is derived from an EMBL/GenBank/DDBJ whole genome shotgun (WGS) entry which is preliminary data.</text>
</comment>
<evidence type="ECO:0000256" key="1">
    <source>
        <dbReference type="SAM" id="MobiDB-lite"/>
    </source>
</evidence>
<dbReference type="PANTHER" id="PTHR35470">
    <property type="entry name" value="CADMIUM TOLERANT 3"/>
    <property type="match status" value="1"/>
</dbReference>
<feature type="region of interest" description="Disordered" evidence="1">
    <location>
        <begin position="32"/>
        <end position="81"/>
    </location>
</feature>
<proteinExistence type="predicted"/>
<gene>
    <name evidence="2" type="ORF">N7532_009876</name>
</gene>
<feature type="compositionally biased region" description="Pro residues" evidence="1">
    <location>
        <begin position="32"/>
        <end position="46"/>
    </location>
</feature>
<evidence type="ECO:0000313" key="2">
    <source>
        <dbReference type="EMBL" id="KAJ5085105.1"/>
    </source>
</evidence>
<dbReference type="Proteomes" id="UP001149074">
    <property type="component" value="Unassembled WGS sequence"/>
</dbReference>